<protein>
    <submittedName>
        <fullName evidence="2">Alpha-beta hydrolase superfamily lysophospholipase</fullName>
    </submittedName>
</protein>
<proteinExistence type="predicted"/>
<evidence type="ECO:0000313" key="3">
    <source>
        <dbReference type="Proteomes" id="UP000580891"/>
    </source>
</evidence>
<feature type="domain" description="Serine aminopeptidase S33" evidence="1">
    <location>
        <begin position="41"/>
        <end position="133"/>
    </location>
</feature>
<keyword evidence="2" id="KW-0378">Hydrolase</keyword>
<keyword evidence="3" id="KW-1185">Reference proteome</keyword>
<gene>
    <name evidence="2" type="ORF">HNQ85_000297</name>
</gene>
<dbReference type="Gene3D" id="3.40.50.1820">
    <property type="entry name" value="alpha/beta hydrolase"/>
    <property type="match status" value="1"/>
</dbReference>
<dbReference type="Pfam" id="PF12146">
    <property type="entry name" value="Hydrolase_4"/>
    <property type="match status" value="1"/>
</dbReference>
<name>A0A7W0BVJ7_9BACL</name>
<reference evidence="2 3" key="1">
    <citation type="submission" date="2020-07" db="EMBL/GenBank/DDBJ databases">
        <title>Genomic Encyclopedia of Type Strains, Phase IV (KMG-IV): sequencing the most valuable type-strain genomes for metagenomic binning, comparative biology and taxonomic classification.</title>
        <authorList>
            <person name="Goeker M."/>
        </authorList>
    </citation>
    <scope>NUCLEOTIDE SEQUENCE [LARGE SCALE GENOMIC DNA]</scope>
    <source>
        <strain evidence="2 3">DSM 25220</strain>
    </source>
</reference>
<dbReference type="InterPro" id="IPR029058">
    <property type="entry name" value="AB_hydrolase_fold"/>
</dbReference>
<dbReference type="GO" id="GO:0016787">
    <property type="term" value="F:hydrolase activity"/>
    <property type="evidence" value="ECO:0007669"/>
    <property type="project" value="UniProtKB-KW"/>
</dbReference>
<organism evidence="2 3">
    <name type="scientific">[Anoxybacillus] calidus</name>
    <dbReference type="NCBI Taxonomy" id="575178"/>
    <lineage>
        <taxon>Bacteria</taxon>
        <taxon>Bacillati</taxon>
        <taxon>Bacillota</taxon>
        <taxon>Bacilli</taxon>
        <taxon>Bacillales</taxon>
        <taxon>Anoxybacillaceae</taxon>
        <taxon>Paranoxybacillus</taxon>
    </lineage>
</organism>
<dbReference type="AlphaFoldDB" id="A0A7W0BVJ7"/>
<dbReference type="Proteomes" id="UP000580891">
    <property type="component" value="Unassembled WGS sequence"/>
</dbReference>
<comment type="caution">
    <text evidence="2">The sequence shown here is derived from an EMBL/GenBank/DDBJ whole genome shotgun (WGS) entry which is preliminary data.</text>
</comment>
<dbReference type="EMBL" id="JACDUU010000001">
    <property type="protein sequence ID" value="MBA2870039.1"/>
    <property type="molecule type" value="Genomic_DNA"/>
</dbReference>
<sequence length="257" mass="29527">MMERVLFVNSRNKTLVGHLYPSHSQSIIIMAYGFTSDKCSKGRFEILANTFNQSGFHVLTFDFSGCGESDDDSLTVDKEVDDLQAAIQFVKSRGYQKIGLYGHSLGSLICLKSYTPEIETMVLSGALTDTMKYDWDEYFSKEQMTELKEKGCLTIKREGNFRNKIVIDKQMLRDFEEINQPELLKRVKCPVLIIHGNNEKDEEELLLLERSKRGMQYLSKNSKLQIIDGATHSFLEHLDILKHLANHWYVKHMGKGT</sequence>
<accession>A0A7W0BVJ7</accession>
<dbReference type="InterPro" id="IPR022742">
    <property type="entry name" value="Hydrolase_4"/>
</dbReference>
<dbReference type="SUPFAM" id="SSF53474">
    <property type="entry name" value="alpha/beta-Hydrolases"/>
    <property type="match status" value="1"/>
</dbReference>
<evidence type="ECO:0000259" key="1">
    <source>
        <dbReference type="Pfam" id="PF12146"/>
    </source>
</evidence>
<dbReference type="PANTHER" id="PTHR12277">
    <property type="entry name" value="ALPHA/BETA HYDROLASE DOMAIN-CONTAINING PROTEIN"/>
    <property type="match status" value="1"/>
</dbReference>
<evidence type="ECO:0000313" key="2">
    <source>
        <dbReference type="EMBL" id="MBA2870039.1"/>
    </source>
</evidence>